<feature type="region of interest" description="Disordered" evidence="4">
    <location>
        <begin position="137"/>
        <end position="156"/>
    </location>
</feature>
<organism evidence="5 6">
    <name type="scientific">Pocillopora meandrina</name>
    <dbReference type="NCBI Taxonomy" id="46732"/>
    <lineage>
        <taxon>Eukaryota</taxon>
        <taxon>Metazoa</taxon>
        <taxon>Cnidaria</taxon>
        <taxon>Anthozoa</taxon>
        <taxon>Hexacorallia</taxon>
        <taxon>Scleractinia</taxon>
        <taxon>Astrocoeniina</taxon>
        <taxon>Pocilloporidae</taxon>
        <taxon>Pocillopora</taxon>
    </lineage>
</organism>
<comment type="caution">
    <text evidence="5">The sequence shown here is derived from an EMBL/GenBank/DDBJ whole genome shotgun (WGS) entry which is preliminary data.</text>
</comment>
<sequence length="560" mass="62337">MSVVAHVTDAGEPPEACKVENVKDCSILSQNTTSDPENEEAILIEEATSSVVENNDVTQKIKVLTEHQISMDFEHDVTRNEYDEDKTCDKNLLNSKLSVQKEGSNYVCELNSRSTQEQTSQDQEEMDEIRENYFYQEEEGGVNDSKPKSCGEEADDTIEGMESDDTHRYFAVNYNFCNIVLPQQVTGAWEDFSCSASNFLKGCKWSPDGACLLTNSDDNTLRIFNLPAELYSGNAVQGLSEMVSVLQMQEGETVYDYCWYPFMSSLDPDTCCFLSSSRDHPLHMWDAFTGAIRCTYRTYNHLDEVVSANCVSFNLDGSQIYCGFNKMVRVFDTTRPGRDFQERQTTVKKEGQGGIISCIAFSPDSSGMYALGSYSKSVGVYSDTDGELIFLLQGQQGGITHVMFSPDGTKIYSGGRKDNEILCWDVRNPGKVLYSMIRSVDTNQRVYFDIDRSGQYIISGNGDGIVTVWDSTLSPVDDSSTTEAILQPVMTFVGHGDLINGACFHPSLPLLATTSGQRHFEEPGNDSDDENVIDQEMKIQGDNSLRIWVAGEQEVTVEVG</sequence>
<accession>A0AAU9XLF8</accession>
<dbReference type="SUPFAM" id="SSF50978">
    <property type="entry name" value="WD40 repeat-like"/>
    <property type="match status" value="1"/>
</dbReference>
<dbReference type="SMART" id="SM00320">
    <property type="entry name" value="WD40"/>
    <property type="match status" value="7"/>
</dbReference>
<evidence type="ECO:0000256" key="4">
    <source>
        <dbReference type="SAM" id="MobiDB-lite"/>
    </source>
</evidence>
<dbReference type="InterPro" id="IPR015943">
    <property type="entry name" value="WD40/YVTN_repeat-like_dom_sf"/>
</dbReference>
<dbReference type="AlphaFoldDB" id="A0AAU9XLF8"/>
<reference evidence="5 6" key="1">
    <citation type="submission" date="2022-05" db="EMBL/GenBank/DDBJ databases">
        <authorList>
            <consortium name="Genoscope - CEA"/>
            <person name="William W."/>
        </authorList>
    </citation>
    <scope>NUCLEOTIDE SEQUENCE [LARGE SCALE GENOMIC DNA]</scope>
</reference>
<evidence type="ECO:0000256" key="1">
    <source>
        <dbReference type="ARBA" id="ARBA00038279"/>
    </source>
</evidence>
<dbReference type="InterPro" id="IPR051150">
    <property type="entry name" value="SWT21/TCAB1_mRNA_Telomere"/>
</dbReference>
<dbReference type="Proteomes" id="UP001159428">
    <property type="component" value="Unassembled WGS sequence"/>
</dbReference>
<dbReference type="GO" id="GO:0003723">
    <property type="term" value="F:RNA binding"/>
    <property type="evidence" value="ECO:0007669"/>
    <property type="project" value="TreeGrafter"/>
</dbReference>
<dbReference type="PROSITE" id="PS50082">
    <property type="entry name" value="WD_REPEATS_2"/>
    <property type="match status" value="1"/>
</dbReference>
<protein>
    <recommendedName>
        <fullName evidence="2">WD repeat-containing protein 79</fullName>
    </recommendedName>
</protein>
<dbReference type="InterPro" id="IPR036322">
    <property type="entry name" value="WD40_repeat_dom_sf"/>
</dbReference>
<dbReference type="EMBL" id="CALNXJ010000046">
    <property type="protein sequence ID" value="CAH3149379.1"/>
    <property type="molecule type" value="Genomic_DNA"/>
</dbReference>
<dbReference type="Pfam" id="PF00400">
    <property type="entry name" value="WD40"/>
    <property type="match status" value="5"/>
</dbReference>
<dbReference type="PANTHER" id="PTHR13211">
    <property type="entry name" value="TELOMERASE CAJAL BODY PROTEIN 1"/>
    <property type="match status" value="1"/>
</dbReference>
<dbReference type="PANTHER" id="PTHR13211:SF0">
    <property type="entry name" value="TELOMERASE CAJAL BODY PROTEIN 1"/>
    <property type="match status" value="1"/>
</dbReference>
<evidence type="ECO:0000313" key="6">
    <source>
        <dbReference type="Proteomes" id="UP001159428"/>
    </source>
</evidence>
<evidence type="ECO:0000256" key="2">
    <source>
        <dbReference type="ARBA" id="ARBA00041558"/>
    </source>
</evidence>
<keyword evidence="6" id="KW-1185">Reference proteome</keyword>
<keyword evidence="3" id="KW-0853">WD repeat</keyword>
<dbReference type="GO" id="GO:0030576">
    <property type="term" value="P:Cajal body organization"/>
    <property type="evidence" value="ECO:0007669"/>
    <property type="project" value="TreeGrafter"/>
</dbReference>
<name>A0AAU9XLF8_9CNID</name>
<comment type="similarity">
    <text evidence="1">Belongs to the TCAB1 family.</text>
</comment>
<evidence type="ECO:0000313" key="5">
    <source>
        <dbReference type="EMBL" id="CAH3149379.1"/>
    </source>
</evidence>
<feature type="repeat" description="WD" evidence="3">
    <location>
        <begin position="392"/>
        <end position="434"/>
    </location>
</feature>
<dbReference type="GO" id="GO:0015030">
    <property type="term" value="C:Cajal body"/>
    <property type="evidence" value="ECO:0007669"/>
    <property type="project" value="TreeGrafter"/>
</dbReference>
<gene>
    <name evidence="5" type="ORF">PMEA_00024497</name>
</gene>
<evidence type="ECO:0000256" key="3">
    <source>
        <dbReference type="PROSITE-ProRule" id="PRU00221"/>
    </source>
</evidence>
<proteinExistence type="inferred from homology"/>
<dbReference type="Gene3D" id="2.130.10.10">
    <property type="entry name" value="YVTN repeat-like/Quinoprotein amine dehydrogenase"/>
    <property type="match status" value="2"/>
</dbReference>
<dbReference type="InterPro" id="IPR001680">
    <property type="entry name" value="WD40_rpt"/>
</dbReference>